<proteinExistence type="predicted"/>
<gene>
    <name evidence="1" type="ORF">A7U43_23830</name>
</gene>
<dbReference type="RefSeq" id="WP_067999973.1">
    <property type="nucleotide sequence ID" value="NZ_CP015596.1"/>
</dbReference>
<organism evidence="1 2">
    <name type="scientific">Mycobacterium adipatum</name>
    <dbReference type="NCBI Taxonomy" id="1682113"/>
    <lineage>
        <taxon>Bacteria</taxon>
        <taxon>Bacillati</taxon>
        <taxon>Actinomycetota</taxon>
        <taxon>Actinomycetes</taxon>
        <taxon>Mycobacteriales</taxon>
        <taxon>Mycobacteriaceae</taxon>
        <taxon>Mycobacterium</taxon>
    </lineage>
</organism>
<evidence type="ECO:0000313" key="1">
    <source>
        <dbReference type="EMBL" id="ANE81894.1"/>
    </source>
</evidence>
<dbReference type="EMBL" id="CP015596">
    <property type="protein sequence ID" value="ANE81894.1"/>
    <property type="molecule type" value="Genomic_DNA"/>
</dbReference>
<accession>A0A172USX8</accession>
<dbReference type="AlphaFoldDB" id="A0A172USX8"/>
<reference evidence="1 2" key="1">
    <citation type="submission" date="2016-05" db="EMBL/GenBank/DDBJ databases">
        <title>Complete genome sequence of a phthalic acid esters degrading Mycobacterium sp. YC-RL4.</title>
        <authorList>
            <person name="Ren L."/>
            <person name="Fan S."/>
            <person name="Ruth N."/>
            <person name="Jia Y."/>
            <person name="Wang J."/>
            <person name="Qiao C."/>
        </authorList>
    </citation>
    <scope>NUCLEOTIDE SEQUENCE [LARGE SCALE GENOMIC DNA]</scope>
    <source>
        <strain evidence="1 2">YC-RL4</strain>
    </source>
</reference>
<keyword evidence="2" id="KW-1185">Reference proteome</keyword>
<evidence type="ECO:0008006" key="3">
    <source>
        <dbReference type="Google" id="ProtNLM"/>
    </source>
</evidence>
<dbReference type="STRING" id="1682113.A7U43_23830"/>
<dbReference type="KEGG" id="madi:A7U43_23830"/>
<sequence length="63" mass="6198">MAPLSQAEPCDSNYSGACVPIASDVDCAGGSGNGPAYVDGPVTVVGNDIYKLDNDGDGTGCES</sequence>
<protein>
    <recommendedName>
        <fullName evidence="3">Excalibur calcium-binding domain-containing protein</fullName>
    </recommendedName>
</protein>
<name>A0A172USX8_9MYCO</name>
<dbReference type="Proteomes" id="UP000077143">
    <property type="component" value="Chromosome"/>
</dbReference>
<evidence type="ECO:0000313" key="2">
    <source>
        <dbReference type="Proteomes" id="UP000077143"/>
    </source>
</evidence>